<evidence type="ECO:0000313" key="3">
    <source>
        <dbReference type="Proteomes" id="UP001569414"/>
    </source>
</evidence>
<keyword evidence="3" id="KW-1185">Reference proteome</keyword>
<evidence type="ECO:0000313" key="2">
    <source>
        <dbReference type="EMBL" id="MFA0791241.1"/>
    </source>
</evidence>
<accession>A0ABV4NP92</accession>
<dbReference type="Gene3D" id="3.40.50.1110">
    <property type="entry name" value="SGNH hydrolase"/>
    <property type="match status" value="1"/>
</dbReference>
<protein>
    <submittedName>
        <fullName evidence="2">SGNH/GDSL hydrolase family protein</fullName>
    </submittedName>
</protein>
<dbReference type="InterPro" id="IPR001087">
    <property type="entry name" value="GDSL"/>
</dbReference>
<name>A0ABV4NP92_9GAMM</name>
<sequence>MWNRYGVIATLVLSVLSIPSTWAAPSKSVAAGDSITMAFGADCTRNKYFWDLFCLLGGDQPEHSWFDGDNNSVESIYDKYKITSPNMVANKKAAESGAEMRGGKKNFAVQADRILSQSNVADHVEIVLGGNDICNRDCADPDNCDDPLYTDNEWRSAVQEGLDKLVDGLPNGSTIILGSVPRVQDLRAAGLDKQSGNSRVNCENVWSTFGICRIATNGGTMNGEDFITRYNAITEAQRRYNEILVEEAESYNGINDVEVIAEYTGEDEVNAGTFQFGKDDIGGGDCFHPSVQGQNIVADILWQGNPDK</sequence>
<organism evidence="2 3">
    <name type="scientific">Microbulbifer echini</name>
    <dbReference type="NCBI Taxonomy" id="1529067"/>
    <lineage>
        <taxon>Bacteria</taxon>
        <taxon>Pseudomonadati</taxon>
        <taxon>Pseudomonadota</taxon>
        <taxon>Gammaproteobacteria</taxon>
        <taxon>Cellvibrionales</taxon>
        <taxon>Microbulbiferaceae</taxon>
        <taxon>Microbulbifer</taxon>
    </lineage>
</organism>
<dbReference type="Proteomes" id="UP001569414">
    <property type="component" value="Unassembled WGS sequence"/>
</dbReference>
<gene>
    <name evidence="2" type="ORF">ACCI51_11855</name>
</gene>
<dbReference type="RefSeq" id="WP_371843721.1">
    <property type="nucleotide sequence ID" value="NZ_JBGMEL010000010.1"/>
</dbReference>
<feature type="signal peptide" evidence="1">
    <location>
        <begin position="1"/>
        <end position="23"/>
    </location>
</feature>
<dbReference type="EMBL" id="JBGMEL010000010">
    <property type="protein sequence ID" value="MFA0791241.1"/>
    <property type="molecule type" value="Genomic_DNA"/>
</dbReference>
<keyword evidence="2" id="KW-0378">Hydrolase</keyword>
<evidence type="ECO:0000256" key="1">
    <source>
        <dbReference type="SAM" id="SignalP"/>
    </source>
</evidence>
<keyword evidence="1" id="KW-0732">Signal</keyword>
<comment type="caution">
    <text evidence="2">The sequence shown here is derived from an EMBL/GenBank/DDBJ whole genome shotgun (WGS) entry which is preliminary data.</text>
</comment>
<dbReference type="GO" id="GO:0016787">
    <property type="term" value="F:hydrolase activity"/>
    <property type="evidence" value="ECO:0007669"/>
    <property type="project" value="UniProtKB-KW"/>
</dbReference>
<feature type="chain" id="PRO_5045375757" evidence="1">
    <location>
        <begin position="24"/>
        <end position="308"/>
    </location>
</feature>
<dbReference type="Pfam" id="PF00657">
    <property type="entry name" value="Lipase_GDSL"/>
    <property type="match status" value="1"/>
</dbReference>
<reference evidence="2 3" key="1">
    <citation type="submission" date="2024-08" db="EMBL/GenBank/DDBJ databases">
        <authorList>
            <person name="Ishaq N."/>
        </authorList>
    </citation>
    <scope>NUCLEOTIDE SEQUENCE [LARGE SCALE GENOMIC DNA]</scope>
    <source>
        <strain evidence="2 3">JCM 30400</strain>
    </source>
</reference>
<dbReference type="InterPro" id="IPR036514">
    <property type="entry name" value="SGNH_hydro_sf"/>
</dbReference>
<proteinExistence type="predicted"/>
<dbReference type="SUPFAM" id="SSF52266">
    <property type="entry name" value="SGNH hydrolase"/>
    <property type="match status" value="1"/>
</dbReference>